<dbReference type="SUPFAM" id="SSF55961">
    <property type="entry name" value="Bet v1-like"/>
    <property type="match status" value="1"/>
</dbReference>
<dbReference type="EMBL" id="BLLB01000002">
    <property type="protein sequence ID" value="GFH02246.1"/>
    <property type="molecule type" value="Genomic_DNA"/>
</dbReference>
<proteinExistence type="predicted"/>
<evidence type="ECO:0000313" key="3">
    <source>
        <dbReference type="Proteomes" id="UP000465304"/>
    </source>
</evidence>
<name>A0A7I9ZNK4_9MYCO</name>
<organism evidence="2 3">
    <name type="scientific">Mycolicibacterium hippocampi</name>
    <dbReference type="NCBI Taxonomy" id="659824"/>
    <lineage>
        <taxon>Bacteria</taxon>
        <taxon>Bacillati</taxon>
        <taxon>Actinomycetota</taxon>
        <taxon>Actinomycetes</taxon>
        <taxon>Mycobacteriales</taxon>
        <taxon>Mycobacteriaceae</taxon>
        <taxon>Mycolicibacterium</taxon>
    </lineage>
</organism>
<protein>
    <recommendedName>
        <fullName evidence="4">SRPBCC family protein</fullName>
    </recommendedName>
</protein>
<dbReference type="Proteomes" id="UP000465304">
    <property type="component" value="Unassembled WGS sequence"/>
</dbReference>
<gene>
    <name evidence="2" type="ORF">MHIP_27290</name>
</gene>
<dbReference type="AlphaFoldDB" id="A0A7I9ZNK4"/>
<feature type="region of interest" description="Disordered" evidence="1">
    <location>
        <begin position="218"/>
        <end position="239"/>
    </location>
</feature>
<evidence type="ECO:0000313" key="2">
    <source>
        <dbReference type="EMBL" id="GFH02246.1"/>
    </source>
</evidence>
<evidence type="ECO:0000256" key="1">
    <source>
        <dbReference type="SAM" id="MobiDB-lite"/>
    </source>
</evidence>
<accession>A0A7I9ZNK4</accession>
<evidence type="ECO:0008006" key="4">
    <source>
        <dbReference type="Google" id="ProtNLM"/>
    </source>
</evidence>
<sequence>MTGNLARVAGAAAVLYAARRYYRNWGTTKEECAMRLPGDELIRPPSVQSTEGVWIDAPPASVWPWLVQIGQDRGGLYSFETVENLVGLDYDTANRIHPEWQRLAPGDTIRFAPDGWMGLRQGLTLTVDQVVDQSTLVLRGTPPGFPWETVWSFHLLPRWQDRCRLLVRTRTRLRHPGEVLGVELAGPLTSMLTRGLLLGIKRRVVEVAMPNHDPANEVLGGPLTVEPVPLHPRRSTGAR</sequence>
<dbReference type="RefSeq" id="WP_237166515.1">
    <property type="nucleotide sequence ID" value="NZ_BLLB01000002.1"/>
</dbReference>
<keyword evidence="3" id="KW-1185">Reference proteome</keyword>
<comment type="caution">
    <text evidence="2">The sequence shown here is derived from an EMBL/GenBank/DDBJ whole genome shotgun (WGS) entry which is preliminary data.</text>
</comment>
<reference evidence="2 3" key="1">
    <citation type="journal article" date="2019" name="Emerg. Microbes Infect.">
        <title>Comprehensive subspecies identification of 175 nontuberculous mycobacteria species based on 7547 genomic profiles.</title>
        <authorList>
            <person name="Matsumoto Y."/>
            <person name="Kinjo T."/>
            <person name="Motooka D."/>
            <person name="Nabeya D."/>
            <person name="Jung N."/>
            <person name="Uechi K."/>
            <person name="Horii T."/>
            <person name="Iida T."/>
            <person name="Fujita J."/>
            <person name="Nakamura S."/>
        </authorList>
    </citation>
    <scope>NUCLEOTIDE SEQUENCE [LARGE SCALE GENOMIC DNA]</scope>
    <source>
        <strain evidence="2 3">JCM 30996</strain>
    </source>
</reference>